<proteinExistence type="predicted"/>
<reference evidence="1 2" key="1">
    <citation type="submission" date="2014-08" db="EMBL/GenBank/DDBJ databases">
        <authorList>
            <person name="Bunnell A."/>
            <person name="Chain P.S."/>
            <person name="Chertkov O."/>
            <person name="Currie B.J."/>
            <person name="Daligault H.E."/>
            <person name="Davenport K.W."/>
            <person name="Davis C."/>
            <person name="Gleasner C.D."/>
            <person name="Johnson S.L."/>
            <person name="Kaestli M."/>
            <person name="Koren S."/>
            <person name="Kunde Y.A."/>
            <person name="Mayo M."/>
            <person name="McMurry K.K."/>
            <person name="Price E.P."/>
            <person name="Reitenga K.G."/>
            <person name="Robison R."/>
            <person name="Rosovitz M.J."/>
            <person name="Sarovich D.S."/>
            <person name="Teshima H."/>
        </authorList>
    </citation>
    <scope>NUCLEOTIDE SEQUENCE [LARGE SCALE GENOMIC DNA]</scope>
    <source>
        <strain evidence="1 2">MSHR44</strain>
    </source>
</reference>
<sequence length="161" mass="17233">MKTNGKRPMPLFLQGVVSEAGYARGLLREAQAHVVRGRRRGMSATGAQYRDAIHAAVVASGGFDGCTGEPLDWHLVSTDANDDSRQGRHSYKAGFALLPSVDHVDASAAAAAFKVRAWRTNDAKSSLSARSFIALCERVLMHAGYRVHAPNDAEGLDASRA</sequence>
<dbReference type="EMBL" id="JQIM01000010">
    <property type="protein sequence ID" value="KGX06007.1"/>
    <property type="molecule type" value="Genomic_DNA"/>
</dbReference>
<gene>
    <name evidence="1" type="ORF">Y036_68</name>
</gene>
<dbReference type="Proteomes" id="UP000030475">
    <property type="component" value="Unassembled WGS sequence"/>
</dbReference>
<name>A0AA40MCN0_BURPE</name>
<evidence type="ECO:0000313" key="2">
    <source>
        <dbReference type="Proteomes" id="UP000030475"/>
    </source>
</evidence>
<dbReference type="AlphaFoldDB" id="A0AA40MCN0"/>
<accession>A0AA40MCN0</accession>
<protein>
    <submittedName>
        <fullName evidence="1">Uncharacterized protein</fullName>
    </submittedName>
</protein>
<organism evidence="1 2">
    <name type="scientific">Burkholderia pseudomallei</name>
    <name type="common">Pseudomonas pseudomallei</name>
    <dbReference type="NCBI Taxonomy" id="28450"/>
    <lineage>
        <taxon>Bacteria</taxon>
        <taxon>Pseudomonadati</taxon>
        <taxon>Pseudomonadota</taxon>
        <taxon>Betaproteobacteria</taxon>
        <taxon>Burkholderiales</taxon>
        <taxon>Burkholderiaceae</taxon>
        <taxon>Burkholderia</taxon>
        <taxon>pseudomallei group</taxon>
    </lineage>
</organism>
<comment type="caution">
    <text evidence="1">The sequence shown here is derived from an EMBL/GenBank/DDBJ whole genome shotgun (WGS) entry which is preliminary data.</text>
</comment>
<evidence type="ECO:0000313" key="1">
    <source>
        <dbReference type="EMBL" id="KGX06007.1"/>
    </source>
</evidence>